<dbReference type="EMBL" id="BGPR01000268">
    <property type="protein sequence ID" value="GBM09334.1"/>
    <property type="molecule type" value="Genomic_DNA"/>
</dbReference>
<sequence length="120" mass="13344">MVITMSIAPGPELTLSYCIYLGEATWNGTITVYRHACIYILARAGVRKHHATLKKLNHYNNYHFNPLTPKPAVTDHATSILVGRISAGYCFKSGEKAVGRVGLGIEIRDERPSIDIFHHP</sequence>
<comment type="caution">
    <text evidence="1">The sequence shown here is derived from an EMBL/GenBank/DDBJ whole genome shotgun (WGS) entry which is preliminary data.</text>
</comment>
<keyword evidence="2" id="KW-1185">Reference proteome</keyword>
<reference evidence="1 2" key="1">
    <citation type="journal article" date="2019" name="Sci. Rep.">
        <title>Orb-weaving spider Araneus ventricosus genome elucidates the spidroin gene catalogue.</title>
        <authorList>
            <person name="Kono N."/>
            <person name="Nakamura H."/>
            <person name="Ohtoshi R."/>
            <person name="Moran D.A.P."/>
            <person name="Shinohara A."/>
            <person name="Yoshida Y."/>
            <person name="Fujiwara M."/>
            <person name="Mori M."/>
            <person name="Tomita M."/>
            <person name="Arakawa K."/>
        </authorList>
    </citation>
    <scope>NUCLEOTIDE SEQUENCE [LARGE SCALE GENOMIC DNA]</scope>
</reference>
<accession>A0A4Y2D031</accession>
<dbReference type="Proteomes" id="UP000499080">
    <property type="component" value="Unassembled WGS sequence"/>
</dbReference>
<name>A0A4Y2D031_ARAVE</name>
<dbReference type="AlphaFoldDB" id="A0A4Y2D031"/>
<evidence type="ECO:0000313" key="2">
    <source>
        <dbReference type="Proteomes" id="UP000499080"/>
    </source>
</evidence>
<evidence type="ECO:0000313" key="1">
    <source>
        <dbReference type="EMBL" id="GBM09334.1"/>
    </source>
</evidence>
<proteinExistence type="predicted"/>
<organism evidence="1 2">
    <name type="scientific">Araneus ventricosus</name>
    <name type="common">Orbweaver spider</name>
    <name type="synonym">Epeira ventricosa</name>
    <dbReference type="NCBI Taxonomy" id="182803"/>
    <lineage>
        <taxon>Eukaryota</taxon>
        <taxon>Metazoa</taxon>
        <taxon>Ecdysozoa</taxon>
        <taxon>Arthropoda</taxon>
        <taxon>Chelicerata</taxon>
        <taxon>Arachnida</taxon>
        <taxon>Araneae</taxon>
        <taxon>Araneomorphae</taxon>
        <taxon>Entelegynae</taxon>
        <taxon>Araneoidea</taxon>
        <taxon>Araneidae</taxon>
        <taxon>Araneus</taxon>
    </lineage>
</organism>
<protein>
    <submittedName>
        <fullName evidence="1">Uncharacterized protein</fullName>
    </submittedName>
</protein>
<gene>
    <name evidence="1" type="ORF">AVEN_135062_1</name>
</gene>